<dbReference type="InterPro" id="IPR010512">
    <property type="entry name" value="DUF1091"/>
</dbReference>
<dbReference type="EMBL" id="UFQS01000349">
    <property type="protein sequence ID" value="SSX03071.1"/>
    <property type="molecule type" value="Genomic_DNA"/>
</dbReference>
<organism evidence="2">
    <name type="scientific">Culicoides sonorensis</name>
    <name type="common">Biting midge</name>
    <dbReference type="NCBI Taxonomy" id="179676"/>
    <lineage>
        <taxon>Eukaryota</taxon>
        <taxon>Metazoa</taxon>
        <taxon>Ecdysozoa</taxon>
        <taxon>Arthropoda</taxon>
        <taxon>Hexapoda</taxon>
        <taxon>Insecta</taxon>
        <taxon>Pterygota</taxon>
        <taxon>Neoptera</taxon>
        <taxon>Endopterygota</taxon>
        <taxon>Diptera</taxon>
        <taxon>Nematocera</taxon>
        <taxon>Chironomoidea</taxon>
        <taxon>Ceratopogonidae</taxon>
        <taxon>Ceratopogoninae</taxon>
        <taxon>Culicoides</taxon>
        <taxon>Monoculicoides</taxon>
    </lineage>
</organism>
<dbReference type="EMBL" id="UFQT01000349">
    <property type="protein sequence ID" value="SSX23437.1"/>
    <property type="molecule type" value="Genomic_DNA"/>
</dbReference>
<dbReference type="VEuPathDB" id="VectorBase:CSON009016"/>
<sequence>MQKVFERTIDVCKYKQRLTTKLVKHVMEFNAKYLKTNYTIKIFNNHSYEYAVDYDTTIFKDFSPIFTQVKFSAGKLRHLDKIFERTIDVCKYKQRRKSDVILNFLYDFVIPRNDPFRNCPVKKGFYKHRNLTLNRVDLPMIEYILGTKDFDKLLLELCVIYLTKEKRRMISVVNLTYFGNFILLQVKYSAGKPNHLNRIFERTIDVCRYKQRRKSDVIVNFLYDFVIPKKDPYRNCPVKKGFYKHRNLTMNSVELPMIEYILGTKDFDKHLLEFCINYYTKEKRRMVSIVNLTYFGNFLVQFKLKIGSSRNKIMAPMDRTTNLCILKAKRQKSDPFTNLMYDYVIPKNDPWRNCPVKKGIYNLRNLTMNGYKYPLLKHFMRNKDIEKELIDFRINYFTRINRKRVSIGNFTYYAKFMFV</sequence>
<reference evidence="2" key="2">
    <citation type="submission" date="2018-07" db="EMBL/GenBank/DDBJ databases">
        <authorList>
            <person name="Quirk P.G."/>
            <person name="Krulwich T.A."/>
        </authorList>
    </citation>
    <scope>NUCLEOTIDE SEQUENCE</scope>
</reference>
<evidence type="ECO:0000313" key="1">
    <source>
        <dbReference type="EMBL" id="SSX03071.1"/>
    </source>
</evidence>
<reference evidence="1" key="1">
    <citation type="submission" date="2018-04" db="EMBL/GenBank/DDBJ databases">
        <authorList>
            <person name="Go L.Y."/>
            <person name="Mitchell J.A."/>
        </authorList>
    </citation>
    <scope>NUCLEOTIDE SEQUENCE</scope>
    <source>
        <tissue evidence="1">Whole organism</tissue>
    </source>
</reference>
<dbReference type="AlphaFoldDB" id="A0A336M4X1"/>
<evidence type="ECO:0000313" key="2">
    <source>
        <dbReference type="EMBL" id="SSX23437.1"/>
    </source>
</evidence>
<gene>
    <name evidence="2" type="primary">CSON009016</name>
</gene>
<name>A0A336M4X1_CULSO</name>
<accession>A0A336M4X1</accession>
<protein>
    <submittedName>
        <fullName evidence="2">CSON009016 protein</fullName>
    </submittedName>
</protein>
<dbReference type="Pfam" id="PF06477">
    <property type="entry name" value="DUF1091"/>
    <property type="match status" value="2"/>
</dbReference>
<proteinExistence type="predicted"/>
<dbReference type="PANTHER" id="PTHR20898">
    <property type="entry name" value="DAEDALUS ON 3-RELATED-RELATED"/>
    <property type="match status" value="1"/>
</dbReference>
<dbReference type="PANTHER" id="PTHR20898:SF1">
    <property type="entry name" value="MD-2-RELATED LIPID-RECOGNITION DOMAIN-CONTAINING PROTEIN"/>
    <property type="match status" value="1"/>
</dbReference>